<comment type="similarity">
    <text evidence="2 3">Belongs to the cytochrome P450 family.</text>
</comment>
<evidence type="ECO:0000313" key="6">
    <source>
        <dbReference type="Proteomes" id="UP000326302"/>
    </source>
</evidence>
<name>A0A5N5UHR8_9EURY</name>
<dbReference type="PANTHER" id="PTHR24305">
    <property type="entry name" value="CYTOCHROME P450"/>
    <property type="match status" value="1"/>
</dbReference>
<dbReference type="PANTHER" id="PTHR24305:SF166">
    <property type="entry name" value="CYTOCHROME P450 12A4, MITOCHONDRIAL-RELATED"/>
    <property type="match status" value="1"/>
</dbReference>
<organism evidence="5 6">
    <name type="scientific">Halosegnis rubeus</name>
    <dbReference type="NCBI Taxonomy" id="2212850"/>
    <lineage>
        <taxon>Archaea</taxon>
        <taxon>Methanobacteriati</taxon>
        <taxon>Methanobacteriota</taxon>
        <taxon>Stenosarchaea group</taxon>
        <taxon>Halobacteria</taxon>
        <taxon>Halobacteriales</taxon>
        <taxon>Natronomonadaceae</taxon>
        <taxon>Halosegnis</taxon>
    </lineage>
</organism>
<protein>
    <submittedName>
        <fullName evidence="5">Cytochrome P450</fullName>
    </submittedName>
</protein>
<comment type="cofactor">
    <cofactor evidence="1">
        <name>heme</name>
        <dbReference type="ChEBI" id="CHEBI:30413"/>
    </cofactor>
</comment>
<evidence type="ECO:0000313" key="4">
    <source>
        <dbReference type="EMBL" id="KAB7514986.1"/>
    </source>
</evidence>
<dbReference type="GO" id="GO:0004497">
    <property type="term" value="F:monooxygenase activity"/>
    <property type="evidence" value="ECO:0007669"/>
    <property type="project" value="UniProtKB-KW"/>
</dbReference>
<dbReference type="SUPFAM" id="SSF48264">
    <property type="entry name" value="Cytochrome P450"/>
    <property type="match status" value="1"/>
</dbReference>
<keyword evidence="7" id="KW-1185">Reference proteome</keyword>
<dbReference type="GO" id="GO:0020037">
    <property type="term" value="F:heme binding"/>
    <property type="evidence" value="ECO:0007669"/>
    <property type="project" value="InterPro"/>
</dbReference>
<gene>
    <name evidence="4" type="ORF">DM867_07765</name>
    <name evidence="5" type="ORF">DMP03_02760</name>
</gene>
<dbReference type="EMBL" id="QJOW01000001">
    <property type="protein sequence ID" value="KAB7518296.1"/>
    <property type="molecule type" value="Genomic_DNA"/>
</dbReference>
<keyword evidence="3" id="KW-0349">Heme</keyword>
<proteinExistence type="inferred from homology"/>
<dbReference type="GO" id="GO:0005506">
    <property type="term" value="F:iron ion binding"/>
    <property type="evidence" value="ECO:0007669"/>
    <property type="project" value="InterPro"/>
</dbReference>
<dbReference type="GO" id="GO:0016705">
    <property type="term" value="F:oxidoreductase activity, acting on paired donors, with incorporation or reduction of molecular oxygen"/>
    <property type="evidence" value="ECO:0007669"/>
    <property type="project" value="InterPro"/>
</dbReference>
<dbReference type="InterPro" id="IPR017972">
    <property type="entry name" value="Cyt_P450_CS"/>
</dbReference>
<dbReference type="PRINTS" id="PR00385">
    <property type="entry name" value="P450"/>
</dbReference>
<evidence type="ECO:0000313" key="7">
    <source>
        <dbReference type="Proteomes" id="UP000326865"/>
    </source>
</evidence>
<reference evidence="6 7" key="1">
    <citation type="submission" date="2019-10" db="EMBL/GenBank/DDBJ databases">
        <title>Unraveling microbial dark matter from salterns through culturing: the case of the genus Halosegnis.</title>
        <authorList>
            <person name="Duran-Viseras A."/>
            <person name="Andrei A.-S."/>
            <person name="Vera-Gargallo B."/>
            <person name="Ghai R."/>
            <person name="Sanchez-Porro C."/>
            <person name="Ventosa A."/>
        </authorList>
    </citation>
    <scope>NUCLEOTIDE SEQUENCE [LARGE SCALE GENOMIC DNA]</scope>
    <source>
        <strain evidence="5 6">F17-44</strain>
        <strain evidence="4 7">F18-79</strain>
    </source>
</reference>
<dbReference type="InterPro" id="IPR036396">
    <property type="entry name" value="Cyt_P450_sf"/>
</dbReference>
<sequence length="473" mass="52317">MCCDNCVLSQTTADANSKRVCAYTIRMRSIPTPPDAGVIDAVRFGTDTFRYLGGIQTRYDDALQIPIPTRPPLVIVTNPTLARDLLSRPDDFGRVPARETDSLIASQGLVQSEGELWEQQRSVVAPAFSGRQVAAYADTVGRRVEALAEEWADRDDDDIDLHREMTTLTVRVATEVLLGKDIGRERAVEFHEWMAVAGEELEFGIDIATPEWLPTRVSPAFREAAANIRGLAEDMIKDRRESLANGEHTGPPDMLTILIQREDDPDVEYPENQIRDEVATFLIAGHETTALSLTYTLALLSDNSDVRDAVRTEAREVIGDGPLDHDDVDRLPATQRAYNESLRLYPPAWGVFRQANHTTDLGDYDVPDGAATIVPLWSIHRDARYFESPDTFDPSRWERRGPTSVDAYFPFSTGPHACIGRSFALSGATLALARLVADFDVDVASGALDDLRLTPTLRPREGVPATVSTPDDR</sequence>
<dbReference type="InterPro" id="IPR050121">
    <property type="entry name" value="Cytochrome_P450_monoxygenase"/>
</dbReference>
<accession>A0A5N5UHR8</accession>
<dbReference type="AlphaFoldDB" id="A0A5N5UHR8"/>
<evidence type="ECO:0000256" key="1">
    <source>
        <dbReference type="ARBA" id="ARBA00001971"/>
    </source>
</evidence>
<dbReference type="InterPro" id="IPR002401">
    <property type="entry name" value="Cyt_P450_E_grp-I"/>
</dbReference>
<dbReference type="PROSITE" id="PS00086">
    <property type="entry name" value="CYTOCHROME_P450"/>
    <property type="match status" value="1"/>
</dbReference>
<keyword evidence="3" id="KW-0560">Oxidoreductase</keyword>
<dbReference type="InterPro" id="IPR001128">
    <property type="entry name" value="Cyt_P450"/>
</dbReference>
<dbReference type="Proteomes" id="UP000326302">
    <property type="component" value="Unassembled WGS sequence"/>
</dbReference>
<dbReference type="Proteomes" id="UP000326865">
    <property type="component" value="Unassembled WGS sequence"/>
</dbReference>
<dbReference type="Gene3D" id="1.10.630.10">
    <property type="entry name" value="Cytochrome P450"/>
    <property type="match status" value="1"/>
</dbReference>
<comment type="caution">
    <text evidence="5">The sequence shown here is derived from an EMBL/GenBank/DDBJ whole genome shotgun (WGS) entry which is preliminary data.</text>
</comment>
<keyword evidence="3" id="KW-0408">Iron</keyword>
<evidence type="ECO:0000313" key="5">
    <source>
        <dbReference type="EMBL" id="KAB7518296.1"/>
    </source>
</evidence>
<evidence type="ECO:0000256" key="3">
    <source>
        <dbReference type="RuleBase" id="RU000461"/>
    </source>
</evidence>
<dbReference type="PRINTS" id="PR00463">
    <property type="entry name" value="EP450I"/>
</dbReference>
<accession>A0A5N5U8J9</accession>
<keyword evidence="3" id="KW-0503">Monooxygenase</keyword>
<dbReference type="Pfam" id="PF00067">
    <property type="entry name" value="p450"/>
    <property type="match status" value="1"/>
</dbReference>
<keyword evidence="3" id="KW-0479">Metal-binding</keyword>
<dbReference type="EMBL" id="QKKZ01000002">
    <property type="protein sequence ID" value="KAB7514986.1"/>
    <property type="molecule type" value="Genomic_DNA"/>
</dbReference>
<evidence type="ECO:0000256" key="2">
    <source>
        <dbReference type="ARBA" id="ARBA00010617"/>
    </source>
</evidence>